<dbReference type="CDD" id="cd05300">
    <property type="entry name" value="2-Hacid_dh_1"/>
    <property type="match status" value="1"/>
</dbReference>
<dbReference type="Pfam" id="PF02826">
    <property type="entry name" value="2-Hacid_dh_C"/>
    <property type="match status" value="1"/>
</dbReference>
<dbReference type="AlphaFoldDB" id="A0A7S2WCK5"/>
<accession>A0A7S2WCK5</accession>
<evidence type="ECO:0000256" key="2">
    <source>
        <dbReference type="ARBA" id="ARBA00023027"/>
    </source>
</evidence>
<dbReference type="GO" id="GO:0016491">
    <property type="term" value="F:oxidoreductase activity"/>
    <property type="evidence" value="ECO:0007669"/>
    <property type="project" value="UniProtKB-KW"/>
</dbReference>
<dbReference type="Gene3D" id="3.40.50.720">
    <property type="entry name" value="NAD(P)-binding Rossmann-like Domain"/>
    <property type="match status" value="2"/>
</dbReference>
<gene>
    <name evidence="4" type="ORF">RMAR1173_LOCUS7798</name>
</gene>
<dbReference type="InterPro" id="IPR036291">
    <property type="entry name" value="NAD(P)-bd_dom_sf"/>
</dbReference>
<keyword evidence="2" id="KW-0520">NAD</keyword>
<dbReference type="PANTHER" id="PTHR43333:SF1">
    <property type="entry name" value="D-ISOMER SPECIFIC 2-HYDROXYACID DEHYDROGENASE NAD-BINDING DOMAIN-CONTAINING PROTEIN"/>
    <property type="match status" value="1"/>
</dbReference>
<evidence type="ECO:0000313" key="4">
    <source>
        <dbReference type="EMBL" id="CAD9680135.1"/>
    </source>
</evidence>
<protein>
    <recommendedName>
        <fullName evidence="3">D-isomer specific 2-hydroxyacid dehydrogenase NAD-binding domain-containing protein</fullName>
    </recommendedName>
</protein>
<feature type="domain" description="D-isomer specific 2-hydroxyacid dehydrogenase NAD-binding" evidence="3">
    <location>
        <begin position="125"/>
        <end position="301"/>
    </location>
</feature>
<reference evidence="4" key="1">
    <citation type="submission" date="2021-01" db="EMBL/GenBank/DDBJ databases">
        <authorList>
            <person name="Corre E."/>
            <person name="Pelletier E."/>
            <person name="Niang G."/>
            <person name="Scheremetjew M."/>
            <person name="Finn R."/>
            <person name="Kale V."/>
            <person name="Holt S."/>
            <person name="Cochrane G."/>
            <person name="Meng A."/>
            <person name="Brown T."/>
            <person name="Cohen L."/>
        </authorList>
    </citation>
    <scope>NUCLEOTIDE SEQUENCE</scope>
    <source>
        <strain evidence="4">CCMP1243</strain>
    </source>
</reference>
<proteinExistence type="predicted"/>
<dbReference type="PANTHER" id="PTHR43333">
    <property type="entry name" value="2-HACID_DH_C DOMAIN-CONTAINING PROTEIN"/>
    <property type="match status" value="1"/>
</dbReference>
<organism evidence="4">
    <name type="scientific">Rhizochromulina marina</name>
    <dbReference type="NCBI Taxonomy" id="1034831"/>
    <lineage>
        <taxon>Eukaryota</taxon>
        <taxon>Sar</taxon>
        <taxon>Stramenopiles</taxon>
        <taxon>Ochrophyta</taxon>
        <taxon>Dictyochophyceae</taxon>
        <taxon>Rhizochromulinales</taxon>
        <taxon>Rhizochromulina</taxon>
    </lineage>
</organism>
<dbReference type="GO" id="GO:0051287">
    <property type="term" value="F:NAD binding"/>
    <property type="evidence" value="ECO:0007669"/>
    <property type="project" value="InterPro"/>
</dbReference>
<evidence type="ECO:0000259" key="3">
    <source>
        <dbReference type="Pfam" id="PF02826"/>
    </source>
</evidence>
<dbReference type="SUPFAM" id="SSF51735">
    <property type="entry name" value="NAD(P)-binding Rossmann-fold domains"/>
    <property type="match status" value="1"/>
</dbReference>
<evidence type="ECO:0000256" key="1">
    <source>
        <dbReference type="ARBA" id="ARBA00023002"/>
    </source>
</evidence>
<keyword evidence="1" id="KW-0560">Oxidoreductase</keyword>
<dbReference type="InterPro" id="IPR006140">
    <property type="entry name" value="D-isomer_DH_NAD-bd"/>
</dbReference>
<dbReference type="EMBL" id="HBHJ01011954">
    <property type="protein sequence ID" value="CAD9680135.1"/>
    <property type="molecule type" value="Transcribed_RNA"/>
</dbReference>
<name>A0A7S2WCK5_9STRA</name>
<sequence length="338" mass="36160">MSSSKPLVAVVSGPGPALDLMPKDLPVEIMMVDGEDLGAQAAKLSQAQGLLWIPTAGAPSSAPSDVLNRLWPMLSKVSWVHSFAAGVDGLKPFIDKSLKPAAEEGRVSLTNGRGAFSSSLAEYSLAAMLHFNKQLKRCEANRAGRVWDNFVMDVMEDKTVGLVGYGSIGQSCGRAAKGAFGCRVLALRRNAGDSSEGPADEIFGFDDRLEFFKQCDYVICSLPSTPLTQQFVGEAELGAMKSSAVLISIGRGATIDEVALEAALRGKKIHGAALDVFATEPLPVESGLWDCENLLLTAHNADYTADYFELGWKVWMENLDKFLQGKPLATPVDLNAGY</sequence>